<evidence type="ECO:0000313" key="2">
    <source>
        <dbReference type="Proteomes" id="UP000570361"/>
    </source>
</evidence>
<gene>
    <name evidence="1" type="ORF">FHS18_000625</name>
</gene>
<evidence type="ECO:0008006" key="3">
    <source>
        <dbReference type="Google" id="ProtNLM"/>
    </source>
</evidence>
<name>A0A7W5FL42_9BACL</name>
<keyword evidence="2" id="KW-1185">Reference proteome</keyword>
<sequence length="190" mass="21074">MLAVPEWRTIPTPLFLVDPTLSILDANLAARRVFELSESASFTDLLDPGSLTKASRMLNPEAVARHAVELNMRPREGGTVLFDVQPAWHDNGQGWLLCHPKSVELDRIESMVSFISRQLKEDDAPGMSPSYPAPAPARFTRSGKLTDAQSSVTVALELLELLRSDMIELHKEDFLNVIISQLRAVVDGRD</sequence>
<accession>A0A7W5FL42</accession>
<evidence type="ECO:0000313" key="1">
    <source>
        <dbReference type="EMBL" id="MBB3108597.1"/>
    </source>
</evidence>
<dbReference type="RefSeq" id="WP_183596832.1">
    <property type="nucleotide sequence ID" value="NZ_JACHXK010000001.1"/>
</dbReference>
<proteinExistence type="predicted"/>
<protein>
    <recommendedName>
        <fullName evidence="3">PAS fold-4 domain-containing protein</fullName>
    </recommendedName>
</protein>
<comment type="caution">
    <text evidence="1">The sequence shown here is derived from an EMBL/GenBank/DDBJ whole genome shotgun (WGS) entry which is preliminary data.</text>
</comment>
<dbReference type="Proteomes" id="UP000570361">
    <property type="component" value="Unassembled WGS sequence"/>
</dbReference>
<dbReference type="EMBL" id="JACHXK010000001">
    <property type="protein sequence ID" value="MBB3108597.1"/>
    <property type="molecule type" value="Genomic_DNA"/>
</dbReference>
<dbReference type="AlphaFoldDB" id="A0A7W5FL42"/>
<organism evidence="1 2">
    <name type="scientific">Paenibacillus phyllosphaerae</name>
    <dbReference type="NCBI Taxonomy" id="274593"/>
    <lineage>
        <taxon>Bacteria</taxon>
        <taxon>Bacillati</taxon>
        <taxon>Bacillota</taxon>
        <taxon>Bacilli</taxon>
        <taxon>Bacillales</taxon>
        <taxon>Paenibacillaceae</taxon>
        <taxon>Paenibacillus</taxon>
    </lineage>
</organism>
<reference evidence="1 2" key="1">
    <citation type="submission" date="2020-08" db="EMBL/GenBank/DDBJ databases">
        <title>Genomic Encyclopedia of Type Strains, Phase III (KMG-III): the genomes of soil and plant-associated and newly described type strains.</title>
        <authorList>
            <person name="Whitman W."/>
        </authorList>
    </citation>
    <scope>NUCLEOTIDE SEQUENCE [LARGE SCALE GENOMIC DNA]</scope>
    <source>
        <strain evidence="1 2">CECT 5862</strain>
    </source>
</reference>